<dbReference type="EMBL" id="CP094534">
    <property type="protein sequence ID" value="UOE32752.1"/>
    <property type="molecule type" value="Genomic_DNA"/>
</dbReference>
<evidence type="ECO:0000313" key="1">
    <source>
        <dbReference type="EMBL" id="UOE32752.1"/>
    </source>
</evidence>
<proteinExistence type="predicted"/>
<dbReference type="Proteomes" id="UP000831390">
    <property type="component" value="Chromosome"/>
</dbReference>
<dbReference type="InterPro" id="IPR013783">
    <property type="entry name" value="Ig-like_fold"/>
</dbReference>
<dbReference type="Gene3D" id="2.60.40.10">
    <property type="entry name" value="Immunoglobulins"/>
    <property type="match status" value="1"/>
</dbReference>
<sequence>MVGEGTYDVFVAKYTDTGAGLSGGGAVGGGSSSFDQGSGIAVAQSGNTNSVYVTGYFNTNSGARIAGSTLVGAGSLDIFVAKYTDSGTGLVGAGARTGGGPRTDGGNAIAVASAGSTTSVYVTGYIESGAPAGVAGTTLTAVGPVNTLDIFVAKYTDSGTGLTSGGAVRAGGTGIEQGAALAATASTVYLATSTFSNMAYFGSSPAMATPPTSGILAPLDAGTLAWQPIAFPLHGGTSIVRDLAVEAGTGNVYLTGYFDGQVAFGDIQLLSAGLSDLFVAKWDATAGAWTSAVQGGGVNDEQAIRIALSSAGGTTTVYVAGSVSSASAGIAGSTLTGTGTNADLFVAKYTDTGTGLTGGGALRGGGSGADDCYGLALSRTGSTTSVYIAGSFGTSANPISIAGTTLTGAGSRDMYVAKYTDNGAGLVGAGAVSGGGTGTDQAEGLAVSSAAGITSVYVTGLFASNTGASIAGTALAGAGGSDMYVAKYTDNGTGLVGNGAVSGGGTGSDSGSIGLALASVGTTTNVYVTGYFGSNTGATIAGTALAGKGNADMYVAKYIDNGTSLANGGAVEGGSAEGVDQGLGLAVSSAAGITSVYVTGLFTSGAGATIAGTTLPGAGARDIFVARYADRGRGLVNRGAVAGGGPAVDQAFAIATGGVGLYIGGSITPTATFGSTTLTTPAATVINVLGRLALPALAPLPVELTQFTAALAGPAAVRLAWATASEQNSQAFEVERSTDGASFAGIGTVAAAGNSSSARAYALLDANPPTHPSTLYYRLRQVDADGTFSYSPVRTVARTGAAAGLSLFPNPAQGGAAILTGAAPGAAVTVYNALGRPVAAATADATGTAALALPAGLPVGVYLARTGVGALRLTVE</sequence>
<reference evidence="1 2" key="1">
    <citation type="submission" date="2022-03" db="EMBL/GenBank/DDBJ databases">
        <title>Hymenobactersp. isolated from the air.</title>
        <authorList>
            <person name="Won M."/>
            <person name="Kwon S.-W."/>
        </authorList>
    </citation>
    <scope>NUCLEOTIDE SEQUENCE [LARGE SCALE GENOMIC DNA]</scope>
    <source>
        <strain evidence="1 2">KACC 22596</strain>
    </source>
</reference>
<keyword evidence="2" id="KW-1185">Reference proteome</keyword>
<dbReference type="RefSeq" id="WP_243511849.1">
    <property type="nucleotide sequence ID" value="NZ_CP094534.1"/>
</dbReference>
<protein>
    <submittedName>
        <fullName evidence="1">T9SS type A sorting domain-containing protein</fullName>
    </submittedName>
</protein>
<accession>A0ABY4B0Q9</accession>
<gene>
    <name evidence="1" type="ORF">MTP16_16650</name>
</gene>
<evidence type="ECO:0000313" key="2">
    <source>
        <dbReference type="Proteomes" id="UP000831390"/>
    </source>
</evidence>
<organism evidence="1 2">
    <name type="scientific">Hymenobacter monticola</name>
    <dbReference type="NCBI Taxonomy" id="1705399"/>
    <lineage>
        <taxon>Bacteria</taxon>
        <taxon>Pseudomonadati</taxon>
        <taxon>Bacteroidota</taxon>
        <taxon>Cytophagia</taxon>
        <taxon>Cytophagales</taxon>
        <taxon>Hymenobacteraceae</taxon>
        <taxon>Hymenobacter</taxon>
    </lineage>
</organism>
<name>A0ABY4B0Q9_9BACT</name>